<proteinExistence type="predicted"/>
<accession>A0ACC2FG74</accession>
<dbReference type="Proteomes" id="UP001157502">
    <property type="component" value="Chromosome 28"/>
</dbReference>
<sequence>MATLPHSPEPKSPMADLMVEECRRSLDLSSVSAHHCSVPDEALHLQAHVLGSLVQSRADRTVGMSNGGVNIDKDHHQQVEHSPNDPQHGQDALLPVIRGVLGVEVADMPAGGDHVHHQ</sequence>
<gene>
    <name evidence="1" type="ORF">DPEC_G00299280</name>
</gene>
<keyword evidence="2" id="KW-1185">Reference proteome</keyword>
<comment type="caution">
    <text evidence="1">The sequence shown here is derived from an EMBL/GenBank/DDBJ whole genome shotgun (WGS) entry which is preliminary data.</text>
</comment>
<name>A0ACC2FG74_DALPE</name>
<organism evidence="1 2">
    <name type="scientific">Dallia pectoralis</name>
    <name type="common">Alaska blackfish</name>
    <dbReference type="NCBI Taxonomy" id="75939"/>
    <lineage>
        <taxon>Eukaryota</taxon>
        <taxon>Metazoa</taxon>
        <taxon>Chordata</taxon>
        <taxon>Craniata</taxon>
        <taxon>Vertebrata</taxon>
        <taxon>Euteleostomi</taxon>
        <taxon>Actinopterygii</taxon>
        <taxon>Neopterygii</taxon>
        <taxon>Teleostei</taxon>
        <taxon>Protacanthopterygii</taxon>
        <taxon>Esociformes</taxon>
        <taxon>Umbridae</taxon>
        <taxon>Dallia</taxon>
    </lineage>
</organism>
<evidence type="ECO:0000313" key="1">
    <source>
        <dbReference type="EMBL" id="KAJ7990339.1"/>
    </source>
</evidence>
<evidence type="ECO:0000313" key="2">
    <source>
        <dbReference type="Proteomes" id="UP001157502"/>
    </source>
</evidence>
<dbReference type="EMBL" id="CM055755">
    <property type="protein sequence ID" value="KAJ7990339.1"/>
    <property type="molecule type" value="Genomic_DNA"/>
</dbReference>
<reference evidence="1" key="1">
    <citation type="submission" date="2021-05" db="EMBL/GenBank/DDBJ databases">
        <authorList>
            <person name="Pan Q."/>
            <person name="Jouanno E."/>
            <person name="Zahm M."/>
            <person name="Klopp C."/>
            <person name="Cabau C."/>
            <person name="Louis A."/>
            <person name="Berthelot C."/>
            <person name="Parey E."/>
            <person name="Roest Crollius H."/>
            <person name="Montfort J."/>
            <person name="Robinson-Rechavi M."/>
            <person name="Bouchez O."/>
            <person name="Lampietro C."/>
            <person name="Lopez Roques C."/>
            <person name="Donnadieu C."/>
            <person name="Postlethwait J."/>
            <person name="Bobe J."/>
            <person name="Dillon D."/>
            <person name="Chandos A."/>
            <person name="von Hippel F."/>
            <person name="Guiguen Y."/>
        </authorList>
    </citation>
    <scope>NUCLEOTIDE SEQUENCE</scope>
    <source>
        <strain evidence="1">YG-Jan2019</strain>
    </source>
</reference>
<protein>
    <submittedName>
        <fullName evidence="1">Uncharacterized protein</fullName>
    </submittedName>
</protein>